<evidence type="ECO:0000256" key="4">
    <source>
        <dbReference type="ARBA" id="ARBA00020296"/>
    </source>
</evidence>
<evidence type="ECO:0000256" key="1">
    <source>
        <dbReference type="ARBA" id="ARBA00004496"/>
    </source>
</evidence>
<dbReference type="GO" id="GO:0004106">
    <property type="term" value="F:chorismate mutase activity"/>
    <property type="evidence" value="ECO:0007669"/>
    <property type="project" value="UniProtKB-EC"/>
</dbReference>
<dbReference type="EMBL" id="CAWUHC010000047">
    <property type="protein sequence ID" value="CAK7224105.1"/>
    <property type="molecule type" value="Genomic_DNA"/>
</dbReference>
<dbReference type="InterPro" id="IPR002701">
    <property type="entry name" value="CM_II_prokaryot"/>
</dbReference>
<evidence type="ECO:0000313" key="15">
    <source>
        <dbReference type="Proteomes" id="UP001642406"/>
    </source>
</evidence>
<dbReference type="Proteomes" id="UP001642406">
    <property type="component" value="Unassembled WGS sequence"/>
</dbReference>
<proteinExistence type="predicted"/>
<reference evidence="14 15" key="1">
    <citation type="submission" date="2024-01" db="EMBL/GenBank/DDBJ databases">
        <authorList>
            <person name="Allen C."/>
            <person name="Tagirdzhanova G."/>
        </authorList>
    </citation>
    <scope>NUCLEOTIDE SEQUENCE [LARGE SCALE GENOMIC DNA]</scope>
</reference>
<dbReference type="InterPro" id="IPR037039">
    <property type="entry name" value="CM_AroQ_sf_eucaryotic"/>
</dbReference>
<dbReference type="PANTHER" id="PTHR21145:SF12">
    <property type="entry name" value="CHORISMATE MUTASE"/>
    <property type="match status" value="1"/>
</dbReference>
<keyword evidence="9" id="KW-0584">Phenylalanine biosynthesis</keyword>
<feature type="domain" description="Chorismate mutase" evidence="13">
    <location>
        <begin position="166"/>
        <end position="277"/>
    </location>
</feature>
<comment type="caution">
    <text evidence="14">The sequence shown here is derived from an EMBL/GenBank/DDBJ whole genome shotgun (WGS) entry which is preliminary data.</text>
</comment>
<organism evidence="14 15">
    <name type="scientific">Sporothrix bragantina</name>
    <dbReference type="NCBI Taxonomy" id="671064"/>
    <lineage>
        <taxon>Eukaryota</taxon>
        <taxon>Fungi</taxon>
        <taxon>Dikarya</taxon>
        <taxon>Ascomycota</taxon>
        <taxon>Pezizomycotina</taxon>
        <taxon>Sordariomycetes</taxon>
        <taxon>Sordariomycetidae</taxon>
        <taxon>Ophiostomatales</taxon>
        <taxon>Ophiostomataceae</taxon>
        <taxon>Sporothrix</taxon>
    </lineage>
</organism>
<accession>A0ABP0BYS8</accession>
<comment type="pathway">
    <text evidence="2">Metabolic intermediate biosynthesis; prephenate biosynthesis; prephenate from chorismate: step 1/1.</text>
</comment>
<dbReference type="Pfam" id="PF01817">
    <property type="entry name" value="CM_2"/>
    <property type="match status" value="1"/>
</dbReference>
<dbReference type="PANTHER" id="PTHR21145">
    <property type="entry name" value="CHORISMATE MUTASE"/>
    <property type="match status" value="1"/>
</dbReference>
<dbReference type="NCBIfam" id="TIGR01802">
    <property type="entry name" value="CM_pl-yst"/>
    <property type="match status" value="1"/>
</dbReference>
<evidence type="ECO:0000256" key="7">
    <source>
        <dbReference type="ARBA" id="ARBA00022605"/>
    </source>
</evidence>
<sequence>MDSSVDSFDPAKALDLGRIRDQLIRLEDTITFHLIERAQFPLNKSIYEPGAVQIRDAPAVASVLTWPFSVLAGKRSKQYSFMDWYLSQQEALQSRIRRFESPDENPFFPEAVQAPILKPLNYPDVLHPNDVVVNDRIKQYYVETLLPKVCADFGRGDRGETQENYGSSATCDIAVLQALSRRIHFGKFVAESKFRSEKEKFTALILAEDREGLGEAIVNKKVEQMILQRMRRKVETFGQEVSADGAPAAPATANKLNAQAVVELYEEFVIPVTKDVEVEYLMQRLLTPPPTPWYAALRKSNASETLFWGLTVGGSALAVAAVALRWLPRK</sequence>
<keyword evidence="12" id="KW-1133">Transmembrane helix</keyword>
<keyword evidence="7" id="KW-0028">Amino-acid biosynthesis</keyword>
<keyword evidence="6" id="KW-0827">Tyrosine biosynthesis</keyword>
<dbReference type="PROSITE" id="PS51169">
    <property type="entry name" value="CHORISMATE_MUT_3"/>
    <property type="match status" value="1"/>
</dbReference>
<evidence type="ECO:0000256" key="9">
    <source>
        <dbReference type="ARBA" id="ARBA00023222"/>
    </source>
</evidence>
<dbReference type="SUPFAM" id="SSF48600">
    <property type="entry name" value="Chorismate mutase II"/>
    <property type="match status" value="1"/>
</dbReference>
<keyword evidence="12" id="KW-0472">Membrane</keyword>
<evidence type="ECO:0000256" key="5">
    <source>
        <dbReference type="ARBA" id="ARBA00022490"/>
    </source>
</evidence>
<keyword evidence="15" id="KW-1185">Reference proteome</keyword>
<feature type="transmembrane region" description="Helical" evidence="12">
    <location>
        <begin position="306"/>
        <end position="327"/>
    </location>
</feature>
<evidence type="ECO:0000256" key="6">
    <source>
        <dbReference type="ARBA" id="ARBA00022498"/>
    </source>
</evidence>
<keyword evidence="12" id="KW-0812">Transmembrane</keyword>
<comment type="subcellular location">
    <subcellularLocation>
        <location evidence="1">Cytoplasm</location>
    </subcellularLocation>
</comment>
<keyword evidence="5" id="KW-0963">Cytoplasm</keyword>
<comment type="catalytic activity">
    <reaction evidence="11">
        <text>chorismate = prephenate</text>
        <dbReference type="Rhea" id="RHEA:13897"/>
        <dbReference type="ChEBI" id="CHEBI:29748"/>
        <dbReference type="ChEBI" id="CHEBI:29934"/>
        <dbReference type="EC" id="5.4.99.5"/>
    </reaction>
    <physiologicalReaction direction="left-to-right" evidence="11">
        <dbReference type="Rhea" id="RHEA:13898"/>
    </physiologicalReaction>
</comment>
<evidence type="ECO:0000313" key="14">
    <source>
        <dbReference type="EMBL" id="CAK7224105.1"/>
    </source>
</evidence>
<dbReference type="InterPro" id="IPR008238">
    <property type="entry name" value="Chorismate_mutase_AroQ_euk"/>
</dbReference>
<keyword evidence="8" id="KW-0057">Aromatic amino acid biosynthesis</keyword>
<gene>
    <name evidence="14" type="primary">ARO7</name>
    <name evidence="14" type="ORF">SBRCBS47491_005435</name>
</gene>
<keyword evidence="10 14" id="KW-0413">Isomerase</keyword>
<dbReference type="Gene3D" id="1.10.590.10">
    <property type="entry name" value="Chorismate mutase, AroQ class superfamily, eukaryotic"/>
    <property type="match status" value="1"/>
</dbReference>
<evidence type="ECO:0000256" key="11">
    <source>
        <dbReference type="ARBA" id="ARBA00023979"/>
    </source>
</evidence>
<evidence type="ECO:0000256" key="10">
    <source>
        <dbReference type="ARBA" id="ARBA00023235"/>
    </source>
</evidence>
<evidence type="ECO:0000259" key="13">
    <source>
        <dbReference type="Pfam" id="PF01817"/>
    </source>
</evidence>
<evidence type="ECO:0000256" key="3">
    <source>
        <dbReference type="ARBA" id="ARBA00012404"/>
    </source>
</evidence>
<evidence type="ECO:0000256" key="12">
    <source>
        <dbReference type="SAM" id="Phobius"/>
    </source>
</evidence>
<dbReference type="InterPro" id="IPR036263">
    <property type="entry name" value="Chorismate_II_sf"/>
</dbReference>
<evidence type="ECO:0000256" key="2">
    <source>
        <dbReference type="ARBA" id="ARBA00004817"/>
    </source>
</evidence>
<name>A0ABP0BYS8_9PEZI</name>
<dbReference type="EC" id="5.4.99.5" evidence="3"/>
<protein>
    <recommendedName>
        <fullName evidence="4">Chorismate mutase</fullName>
        <ecNumber evidence="3">5.4.99.5</ecNumber>
    </recommendedName>
</protein>
<evidence type="ECO:0000256" key="8">
    <source>
        <dbReference type="ARBA" id="ARBA00023141"/>
    </source>
</evidence>